<proteinExistence type="predicted"/>
<name>A0A3S9SYV1_9FIRM</name>
<dbReference type="Proteomes" id="UP000267250">
    <property type="component" value="Chromosome"/>
</dbReference>
<dbReference type="PANTHER" id="PTHR42730">
    <property type="entry name" value="2-OXOGLUTARATE SYNTHASE SUBUNIT KORC"/>
    <property type="match status" value="1"/>
</dbReference>
<dbReference type="Pfam" id="PF01558">
    <property type="entry name" value="POR"/>
    <property type="match status" value="1"/>
</dbReference>
<dbReference type="InterPro" id="IPR002869">
    <property type="entry name" value="Pyrv_flavodox_OxRed_cen"/>
</dbReference>
<dbReference type="OrthoDB" id="9789125at2"/>
<reference evidence="3 4" key="1">
    <citation type="submission" date="2016-07" db="EMBL/GenBank/DDBJ databases">
        <title>Genome and transcriptome analysis of iron-reducing fermentative bacteria Anoxybacter fermentans.</title>
        <authorList>
            <person name="Zeng X."/>
            <person name="Shao Z."/>
        </authorList>
    </citation>
    <scope>NUCLEOTIDE SEQUENCE [LARGE SCALE GENOMIC DNA]</scope>
    <source>
        <strain evidence="3 4">DY22613</strain>
    </source>
</reference>
<dbReference type="GO" id="GO:0016625">
    <property type="term" value="F:oxidoreductase activity, acting on the aldehyde or oxo group of donors, iron-sulfur protein as acceptor"/>
    <property type="evidence" value="ECO:0007669"/>
    <property type="project" value="InterPro"/>
</dbReference>
<keyword evidence="1" id="KW-0560">Oxidoreductase</keyword>
<sequence>MKQEIIMAGFGGQGIMAMGRLLAYTGMMEGKEVSWMPSYGPEMRGGTANCTVIVSDKRIASPITTTPDVCIVMNLPSLEKFAPMVKPGGLLIINSSLIEKECERTDIEILKVPCNDIANELGSSKVLNMVALGAYIQKTKILPFESVIKAMKKAFAGKEKFIPLNEAALKKGAELVK</sequence>
<dbReference type="Gene3D" id="3.40.920.10">
    <property type="entry name" value="Pyruvate-ferredoxin oxidoreductase, PFOR, domain III"/>
    <property type="match status" value="1"/>
</dbReference>
<dbReference type="AlphaFoldDB" id="A0A3S9SYV1"/>
<dbReference type="PANTHER" id="PTHR42730:SF1">
    <property type="entry name" value="2-OXOGLUTARATE SYNTHASE SUBUNIT KORC"/>
    <property type="match status" value="1"/>
</dbReference>
<dbReference type="SUPFAM" id="SSF53323">
    <property type="entry name" value="Pyruvate-ferredoxin oxidoreductase, PFOR, domain III"/>
    <property type="match status" value="1"/>
</dbReference>
<evidence type="ECO:0000256" key="1">
    <source>
        <dbReference type="ARBA" id="ARBA00023002"/>
    </source>
</evidence>
<feature type="domain" description="Pyruvate/ketoisovalerate oxidoreductase catalytic" evidence="2">
    <location>
        <begin position="11"/>
        <end position="174"/>
    </location>
</feature>
<evidence type="ECO:0000313" key="3">
    <source>
        <dbReference type="EMBL" id="AZR73440.1"/>
    </source>
</evidence>
<evidence type="ECO:0000259" key="2">
    <source>
        <dbReference type="Pfam" id="PF01558"/>
    </source>
</evidence>
<dbReference type="InterPro" id="IPR011894">
    <property type="entry name" value="PorC_KorC"/>
</dbReference>
<dbReference type="NCBIfam" id="TIGR02175">
    <property type="entry name" value="PorC_KorC"/>
    <property type="match status" value="1"/>
</dbReference>
<dbReference type="KEGG" id="aft:BBF96_08625"/>
<dbReference type="InterPro" id="IPR052554">
    <property type="entry name" value="2-oxoglutarate_synth_KorC"/>
</dbReference>
<gene>
    <name evidence="3" type="ORF">BBF96_08625</name>
</gene>
<accession>A0A3S9SYV1</accession>
<evidence type="ECO:0000313" key="4">
    <source>
        <dbReference type="Proteomes" id="UP000267250"/>
    </source>
</evidence>
<dbReference type="InterPro" id="IPR019752">
    <property type="entry name" value="Pyrv/ketoisovalerate_OxRed_cat"/>
</dbReference>
<organism evidence="3 4">
    <name type="scientific">Anoxybacter fermentans</name>
    <dbReference type="NCBI Taxonomy" id="1323375"/>
    <lineage>
        <taxon>Bacteria</taxon>
        <taxon>Bacillati</taxon>
        <taxon>Bacillota</taxon>
        <taxon>Clostridia</taxon>
        <taxon>Halanaerobiales</taxon>
        <taxon>Anoxybacter</taxon>
    </lineage>
</organism>
<dbReference type="EMBL" id="CP016379">
    <property type="protein sequence ID" value="AZR73440.1"/>
    <property type="molecule type" value="Genomic_DNA"/>
</dbReference>
<protein>
    <submittedName>
        <fullName evidence="3">2-oxoacid:ferredoxin oxidoreductase subunit gamma</fullName>
    </submittedName>
</protein>
<dbReference type="RefSeq" id="WP_127016781.1">
    <property type="nucleotide sequence ID" value="NZ_CP016379.1"/>
</dbReference>
<keyword evidence="4" id="KW-1185">Reference proteome</keyword>